<evidence type="ECO:0000313" key="1">
    <source>
        <dbReference type="EMBL" id="GIG47765.1"/>
    </source>
</evidence>
<accession>A0A919PSR6</accession>
<dbReference type="AlphaFoldDB" id="A0A919PSR6"/>
<organism evidence="1 2">
    <name type="scientific">Dactylosporangium siamense</name>
    <dbReference type="NCBI Taxonomy" id="685454"/>
    <lineage>
        <taxon>Bacteria</taxon>
        <taxon>Bacillati</taxon>
        <taxon>Actinomycetota</taxon>
        <taxon>Actinomycetes</taxon>
        <taxon>Micromonosporales</taxon>
        <taxon>Micromonosporaceae</taxon>
        <taxon>Dactylosporangium</taxon>
    </lineage>
</organism>
<gene>
    <name evidence="1" type="ORF">Dsi01nite_058060</name>
</gene>
<dbReference type="EMBL" id="BONQ01000087">
    <property type="protein sequence ID" value="GIG47765.1"/>
    <property type="molecule type" value="Genomic_DNA"/>
</dbReference>
<protein>
    <submittedName>
        <fullName evidence="1">Uncharacterized protein</fullName>
    </submittedName>
</protein>
<comment type="caution">
    <text evidence="1">The sequence shown here is derived from an EMBL/GenBank/DDBJ whole genome shotgun (WGS) entry which is preliminary data.</text>
</comment>
<proteinExistence type="predicted"/>
<evidence type="ECO:0000313" key="2">
    <source>
        <dbReference type="Proteomes" id="UP000660611"/>
    </source>
</evidence>
<dbReference type="Proteomes" id="UP000660611">
    <property type="component" value="Unassembled WGS sequence"/>
</dbReference>
<keyword evidence="2" id="KW-1185">Reference proteome</keyword>
<name>A0A919PSR6_9ACTN</name>
<sequence>MVGQPAEPDQVVALVQSYAVFPAQPLAGNDLGLEFTLHTCIHVASVRRARPGLTGPRASAVFISLFTSLRAD</sequence>
<reference evidence="1" key="1">
    <citation type="submission" date="2021-01" db="EMBL/GenBank/DDBJ databases">
        <title>Whole genome shotgun sequence of Dactylosporangium siamense NBRC 106093.</title>
        <authorList>
            <person name="Komaki H."/>
            <person name="Tamura T."/>
        </authorList>
    </citation>
    <scope>NUCLEOTIDE SEQUENCE</scope>
    <source>
        <strain evidence="1">NBRC 106093</strain>
    </source>
</reference>